<comment type="caution">
    <text evidence="1">The sequence shown here is derived from an EMBL/GenBank/DDBJ whole genome shotgun (WGS) entry which is preliminary data.</text>
</comment>
<gene>
    <name evidence="1" type="ORF">LTR97_006864</name>
</gene>
<dbReference type="Proteomes" id="UP001310594">
    <property type="component" value="Unassembled WGS sequence"/>
</dbReference>
<sequence length="302" mass="34122">MDNTYLDRMHIRRSVMDEHREATLQCNDVAEPAVLELYEWMVTTYLPKRFPKVYKLIETPLGLQLHNTVSNTYLPIQPASPLAALECLGEHVDTDFLILLPSSTAADGSPIYHLQAFATMFPAGFSTKDKCGQPLATIHAPVPGYAAKLEKSMDRFFARIEVGRVVQRTNWSISTDDRLFSDGGNHMYGDADQGKPIDTNNKTLAVDRPDLDQKIEQQRRDVVVDDCRLRCERQTLHRLPKTKALVFAFKTYLYRLEEVKEEGLGPVLAEAIEGLAKGSVPDMAFYKRGVVWGEKVVDYLNS</sequence>
<evidence type="ECO:0000313" key="1">
    <source>
        <dbReference type="EMBL" id="KAK5697905.1"/>
    </source>
</evidence>
<reference evidence="1" key="1">
    <citation type="submission" date="2023-08" db="EMBL/GenBank/DDBJ databases">
        <title>Black Yeasts Isolated from many extreme environments.</title>
        <authorList>
            <person name="Coleine C."/>
            <person name="Stajich J.E."/>
            <person name="Selbmann L."/>
        </authorList>
    </citation>
    <scope>NUCLEOTIDE SEQUENCE</scope>
    <source>
        <strain evidence="1">CCFEE 5810</strain>
    </source>
</reference>
<dbReference type="EMBL" id="JAVRQU010000010">
    <property type="protein sequence ID" value="KAK5697905.1"/>
    <property type="molecule type" value="Genomic_DNA"/>
</dbReference>
<dbReference type="Pfam" id="PF11927">
    <property type="entry name" value="HODM_asu-like"/>
    <property type="match status" value="1"/>
</dbReference>
<protein>
    <submittedName>
        <fullName evidence="1">Uncharacterized protein</fullName>
    </submittedName>
</protein>
<accession>A0AAN7W8V0</accession>
<dbReference type="AlphaFoldDB" id="A0AAN7W8V0"/>
<dbReference type="InterPro" id="IPR021848">
    <property type="entry name" value="HODM_asu-like"/>
</dbReference>
<evidence type="ECO:0000313" key="2">
    <source>
        <dbReference type="Proteomes" id="UP001310594"/>
    </source>
</evidence>
<proteinExistence type="predicted"/>
<organism evidence="1 2">
    <name type="scientific">Elasticomyces elasticus</name>
    <dbReference type="NCBI Taxonomy" id="574655"/>
    <lineage>
        <taxon>Eukaryota</taxon>
        <taxon>Fungi</taxon>
        <taxon>Dikarya</taxon>
        <taxon>Ascomycota</taxon>
        <taxon>Pezizomycotina</taxon>
        <taxon>Dothideomycetes</taxon>
        <taxon>Dothideomycetidae</taxon>
        <taxon>Mycosphaerellales</taxon>
        <taxon>Teratosphaeriaceae</taxon>
        <taxon>Elasticomyces</taxon>
    </lineage>
</organism>
<name>A0AAN7W8V0_9PEZI</name>